<dbReference type="Pfam" id="PF01551">
    <property type="entry name" value="Peptidase_M23"/>
    <property type="match status" value="1"/>
</dbReference>
<dbReference type="InterPro" id="IPR050570">
    <property type="entry name" value="Cell_wall_metabolism_enzyme"/>
</dbReference>
<organism evidence="2 3">
    <name type="scientific">Desulfomicrobium orale DSM 12838</name>
    <dbReference type="NCBI Taxonomy" id="888061"/>
    <lineage>
        <taxon>Bacteria</taxon>
        <taxon>Pseudomonadati</taxon>
        <taxon>Thermodesulfobacteriota</taxon>
        <taxon>Desulfovibrionia</taxon>
        <taxon>Desulfovibrionales</taxon>
        <taxon>Desulfomicrobiaceae</taxon>
        <taxon>Desulfomicrobium</taxon>
    </lineage>
</organism>
<dbReference type="PANTHER" id="PTHR21666:SF270">
    <property type="entry name" value="MUREIN HYDROLASE ACTIVATOR ENVC"/>
    <property type="match status" value="1"/>
</dbReference>
<dbReference type="Proteomes" id="UP000063964">
    <property type="component" value="Chromosome"/>
</dbReference>
<dbReference type="AlphaFoldDB" id="A0A0X8JR59"/>
<dbReference type="CDD" id="cd12797">
    <property type="entry name" value="M23_peptidase"/>
    <property type="match status" value="1"/>
</dbReference>
<dbReference type="EMBL" id="CP014230">
    <property type="protein sequence ID" value="AMD93414.1"/>
    <property type="molecule type" value="Genomic_DNA"/>
</dbReference>
<dbReference type="GO" id="GO:0004222">
    <property type="term" value="F:metalloendopeptidase activity"/>
    <property type="evidence" value="ECO:0007669"/>
    <property type="project" value="TreeGrafter"/>
</dbReference>
<dbReference type="STRING" id="888061.AXF15_10105"/>
<sequence>MLFLCFLAVALPVHAEQIRVECPSAVGIGLPFHVRVEADTPMDRLRVEWADRKMTIPGNGETRVDFLLGTDVLKSRPGIYRLRVTRPGSASLSAESVITVEDRDFPEQRLTVAKNMATPPPAAQERIAREHKQIRKVLGAVSEVNHLVLPLARPVPGDVTSAYGLRRFFNGQPRNPHRGLDLRAAEGDPVLSAAPGRVVLAADHYYAGRCVYVDHGLGVHTMYMHLSEILVREGDMVEAGQLIGKVGMTGRVTGPHLHFGLSILDLSVDPSSLFFQAEQ</sequence>
<gene>
    <name evidence="2" type="ORF">AXF15_10105</name>
</gene>
<keyword evidence="3" id="KW-1185">Reference proteome</keyword>
<dbReference type="InterPro" id="IPR011055">
    <property type="entry name" value="Dup_hybrid_motif"/>
</dbReference>
<accession>A0A0X8JR59</accession>
<protein>
    <recommendedName>
        <fullName evidence="1">M23ase beta-sheet core domain-containing protein</fullName>
    </recommendedName>
</protein>
<reference evidence="3" key="1">
    <citation type="submission" date="2016-02" db="EMBL/GenBank/DDBJ databases">
        <authorList>
            <person name="Holder M.E."/>
            <person name="Ajami N.J."/>
            <person name="Petrosino J.F."/>
        </authorList>
    </citation>
    <scope>NUCLEOTIDE SEQUENCE [LARGE SCALE GENOMIC DNA]</scope>
    <source>
        <strain evidence="3">DSM 12838</strain>
    </source>
</reference>
<dbReference type="Gene3D" id="2.70.70.10">
    <property type="entry name" value="Glucose Permease (Domain IIA)"/>
    <property type="match status" value="1"/>
</dbReference>
<dbReference type="KEGG" id="doa:AXF15_10105"/>
<dbReference type="SUPFAM" id="SSF51261">
    <property type="entry name" value="Duplicated hybrid motif"/>
    <property type="match status" value="1"/>
</dbReference>
<evidence type="ECO:0000259" key="1">
    <source>
        <dbReference type="Pfam" id="PF01551"/>
    </source>
</evidence>
<name>A0A0X8JR59_9BACT</name>
<feature type="domain" description="M23ase beta-sheet core" evidence="1">
    <location>
        <begin position="176"/>
        <end position="270"/>
    </location>
</feature>
<dbReference type="InterPro" id="IPR016047">
    <property type="entry name" value="M23ase_b-sheet_dom"/>
</dbReference>
<dbReference type="PANTHER" id="PTHR21666">
    <property type="entry name" value="PEPTIDASE-RELATED"/>
    <property type="match status" value="1"/>
</dbReference>
<evidence type="ECO:0000313" key="2">
    <source>
        <dbReference type="EMBL" id="AMD93414.1"/>
    </source>
</evidence>
<evidence type="ECO:0000313" key="3">
    <source>
        <dbReference type="Proteomes" id="UP000063964"/>
    </source>
</evidence>
<proteinExistence type="predicted"/>